<feature type="region of interest" description="Disordered" evidence="12">
    <location>
        <begin position="92"/>
        <end position="115"/>
    </location>
</feature>
<dbReference type="AlphaFoldDB" id="A0A0K2D663"/>
<evidence type="ECO:0000256" key="11">
    <source>
        <dbReference type="ARBA" id="ARBA00023303"/>
    </source>
</evidence>
<evidence type="ECO:0000256" key="3">
    <source>
        <dbReference type="ARBA" id="ARBA00022475"/>
    </source>
</evidence>
<feature type="transmembrane region" description="Helical" evidence="13">
    <location>
        <begin position="245"/>
        <end position="267"/>
    </location>
</feature>
<dbReference type="GO" id="GO:0005886">
    <property type="term" value="C:plasma membrane"/>
    <property type="evidence" value="ECO:0007669"/>
    <property type="project" value="UniProtKB-SubCell"/>
</dbReference>
<dbReference type="InterPro" id="IPR019594">
    <property type="entry name" value="Glu/Gly-bd"/>
</dbReference>
<keyword evidence="2" id="KW-0813">Transport</keyword>
<evidence type="ECO:0000256" key="2">
    <source>
        <dbReference type="ARBA" id="ARBA00022448"/>
    </source>
</evidence>
<feature type="transmembrane region" description="Helical" evidence="13">
    <location>
        <begin position="279"/>
        <end position="297"/>
    </location>
</feature>
<reference evidence="15" key="2">
    <citation type="submission" date="2015-07" db="EMBL/GenBank/DDBJ databases">
        <authorList>
            <person name="Noorani M."/>
        </authorList>
    </citation>
    <scope>NUCLEOTIDE SEQUENCE</scope>
</reference>
<feature type="transmembrane region" description="Helical" evidence="13">
    <location>
        <begin position="303"/>
        <end position="324"/>
    </location>
</feature>
<evidence type="ECO:0000256" key="13">
    <source>
        <dbReference type="SAM" id="Phobius"/>
    </source>
</evidence>
<dbReference type="Gene3D" id="1.10.287.70">
    <property type="match status" value="1"/>
</dbReference>
<feature type="region of interest" description="Disordered" evidence="12">
    <location>
        <begin position="1"/>
        <end position="24"/>
    </location>
</feature>
<evidence type="ECO:0000256" key="7">
    <source>
        <dbReference type="ARBA" id="ARBA00023136"/>
    </source>
</evidence>
<evidence type="ECO:0000256" key="1">
    <source>
        <dbReference type="ARBA" id="ARBA00004651"/>
    </source>
</evidence>
<comment type="subcellular location">
    <subcellularLocation>
        <location evidence="1">Cell membrane</location>
        <topology evidence="1">Multi-pass membrane protein</topology>
    </subcellularLocation>
</comment>
<proteinExistence type="evidence at transcript level"/>
<reference evidence="15" key="1">
    <citation type="journal article" date="2015" name="Cell. Mol. Life Sci.">
        <title>Identification and functional analysis of olfactory receptor family reveal unusual characteristics of the olfactory system in the migratory locust.</title>
        <authorList>
            <person name="Wang Z."/>
            <person name="Yang P."/>
            <person name="Chen D."/>
            <person name="Jiang F."/>
            <person name="Li Y."/>
            <person name="Wang X."/>
            <person name="Kang L."/>
        </authorList>
    </citation>
    <scope>NUCLEOTIDE SEQUENCE</scope>
</reference>
<dbReference type="PANTHER" id="PTHR42643">
    <property type="entry name" value="IONOTROPIC RECEPTOR 20A-RELATED"/>
    <property type="match status" value="1"/>
</dbReference>
<keyword evidence="5 13" id="KW-1133">Transmembrane helix</keyword>
<feature type="domain" description="Ionotropic glutamate receptor L-glutamate and glycine-binding" evidence="14">
    <location>
        <begin position="160"/>
        <end position="225"/>
    </location>
</feature>
<evidence type="ECO:0000313" key="15">
    <source>
        <dbReference type="EMBL" id="ALA15334.1"/>
    </source>
</evidence>
<evidence type="ECO:0000256" key="8">
    <source>
        <dbReference type="ARBA" id="ARBA00023170"/>
    </source>
</evidence>
<evidence type="ECO:0000256" key="4">
    <source>
        <dbReference type="ARBA" id="ARBA00022692"/>
    </source>
</evidence>
<keyword evidence="7 13" id="KW-0472">Membrane</keyword>
<protein>
    <submittedName>
        <fullName evidence="15">Ionotropic receptor 12</fullName>
    </submittedName>
</protein>
<keyword evidence="8 15" id="KW-0675">Receptor</keyword>
<dbReference type="SUPFAM" id="SSF53850">
    <property type="entry name" value="Periplasmic binding protein-like II"/>
    <property type="match status" value="1"/>
</dbReference>
<organism evidence="15">
    <name type="scientific">Locusta migratoria</name>
    <name type="common">Migratory locust</name>
    <dbReference type="NCBI Taxonomy" id="7004"/>
    <lineage>
        <taxon>Eukaryota</taxon>
        <taxon>Metazoa</taxon>
        <taxon>Ecdysozoa</taxon>
        <taxon>Arthropoda</taxon>
        <taxon>Hexapoda</taxon>
        <taxon>Insecta</taxon>
        <taxon>Pterygota</taxon>
        <taxon>Neoptera</taxon>
        <taxon>Polyneoptera</taxon>
        <taxon>Orthoptera</taxon>
        <taxon>Caelifera</taxon>
        <taxon>Acrididea</taxon>
        <taxon>Acridomorpha</taxon>
        <taxon>Acridoidea</taxon>
        <taxon>Acrididae</taxon>
        <taxon>Oedipodinae</taxon>
        <taxon>Locusta</taxon>
    </lineage>
</organism>
<evidence type="ECO:0000256" key="10">
    <source>
        <dbReference type="ARBA" id="ARBA00023286"/>
    </source>
</evidence>
<evidence type="ECO:0000256" key="6">
    <source>
        <dbReference type="ARBA" id="ARBA00023065"/>
    </source>
</evidence>
<dbReference type="GO" id="GO:0015276">
    <property type="term" value="F:ligand-gated monoatomic ion channel activity"/>
    <property type="evidence" value="ECO:0007669"/>
    <property type="project" value="InterPro"/>
</dbReference>
<keyword evidence="11" id="KW-0407">Ion channel</keyword>
<feature type="compositionally biased region" description="Polar residues" evidence="12">
    <location>
        <begin position="1"/>
        <end position="12"/>
    </location>
</feature>
<dbReference type="Pfam" id="PF10613">
    <property type="entry name" value="Lig_chan-Glu_bd"/>
    <property type="match status" value="1"/>
</dbReference>
<keyword evidence="10" id="KW-1071">Ligand-gated ion channel</keyword>
<evidence type="ECO:0000259" key="14">
    <source>
        <dbReference type="Pfam" id="PF10613"/>
    </source>
</evidence>
<dbReference type="EMBL" id="KT279133">
    <property type="protein sequence ID" value="ALA15334.1"/>
    <property type="molecule type" value="mRNA"/>
</dbReference>
<evidence type="ECO:0000256" key="12">
    <source>
        <dbReference type="SAM" id="MobiDB-lite"/>
    </source>
</evidence>
<dbReference type="PANTHER" id="PTHR42643:SF30">
    <property type="entry name" value="IONOTROPIC RECEPTOR 40A-RELATED"/>
    <property type="match status" value="1"/>
</dbReference>
<accession>A0A0K2D663</accession>
<keyword evidence="9" id="KW-0325">Glycoprotein</keyword>
<dbReference type="InterPro" id="IPR052192">
    <property type="entry name" value="Insect_Ionotropic_Sensory_Rcpt"/>
</dbReference>
<gene>
    <name evidence="15" type="primary">IR12</name>
</gene>
<feature type="compositionally biased region" description="Basic and acidic residues" evidence="12">
    <location>
        <begin position="13"/>
        <end position="24"/>
    </location>
</feature>
<keyword evidence="4 13" id="KW-0812">Transmembrane</keyword>
<feature type="non-terminal residue" evidence="15">
    <location>
        <position position="1"/>
    </location>
</feature>
<evidence type="ECO:0000256" key="9">
    <source>
        <dbReference type="ARBA" id="ARBA00023180"/>
    </source>
</evidence>
<keyword evidence="3" id="KW-1003">Cell membrane</keyword>
<evidence type="ECO:0000256" key="5">
    <source>
        <dbReference type="ARBA" id="ARBA00022989"/>
    </source>
</evidence>
<keyword evidence="6" id="KW-0406">Ion transport</keyword>
<sequence>LQPEVSSHSTDPSGKKFDGHRFKKDTNVNRCRGGVAKRIKALCSDERGHSPLGDYMAFETAWQIKIVCRNRDSNLGPLPFAGKRTTDCAIPTRLTTPPHNFTSASTSPPSSRSASLVTSSALPKNWYEISGKCLSCVHATVSQTYQKLDKVLRHVIATARYEVSTYSGLVPGNQKEDKSWTGVIGLLQQGSAEIITDLLTVTASRVNAVDFSSPATTDKFGLFIKDEVYTDVNRWSFVSPFETTLWMAVIGTILLYMLCVTVMNLASYDKNPQCSTKEILMGIFAAFCLRGYSLLLPRWSLRLAYLSAFITAVVIHAAYCARVVSHLANSNRSLPFTDLEEAYAAGYEIQVVPGTSAAETFKYASDGIIRTINEEMIEPRYFYLPVTINEGLLHMCNWKKTCFVSERNSVRCSQKQPCGIIEVSVTMPSVYLAFALRKKSPFRRIISYQMEKLRTGGILKRLKSTSCNRAQADQGSDFKRVQLKNAAPLLAIIYFAVIISFLVVILERALFRYTQKTNSKSVPKFRKYRKRIRQTPMYLP</sequence>
<name>A0A0K2D663_LOCMI</name>
<feature type="transmembrane region" description="Helical" evidence="13">
    <location>
        <begin position="486"/>
        <end position="506"/>
    </location>
</feature>
<feature type="compositionally biased region" description="Low complexity" evidence="12">
    <location>
        <begin position="102"/>
        <end position="115"/>
    </location>
</feature>
<dbReference type="Gene3D" id="3.40.190.10">
    <property type="entry name" value="Periplasmic binding protein-like II"/>
    <property type="match status" value="1"/>
</dbReference>